<organism evidence="13 14">
    <name type="scientific">Brevundimonas bullata</name>
    <dbReference type="NCBI Taxonomy" id="13160"/>
    <lineage>
        <taxon>Bacteria</taxon>
        <taxon>Pseudomonadati</taxon>
        <taxon>Pseudomonadota</taxon>
        <taxon>Alphaproteobacteria</taxon>
        <taxon>Caulobacterales</taxon>
        <taxon>Caulobacteraceae</taxon>
        <taxon>Brevundimonas</taxon>
    </lineage>
</organism>
<keyword evidence="14" id="KW-1185">Reference proteome</keyword>
<comment type="activity regulation">
    <text evidence="12">Na(+) is not transported, but it plays an essential structural role and its presence is essential for fluoride channel function.</text>
</comment>
<keyword evidence="2 12" id="KW-1003">Cell membrane</keyword>
<comment type="caution">
    <text evidence="13">The sequence shown here is derived from an EMBL/GenBank/DDBJ whole genome shotgun (WGS) entry which is preliminary data.</text>
</comment>
<name>A0A7W7IS67_9CAUL</name>
<feature type="transmembrane region" description="Helical" evidence="12">
    <location>
        <begin position="66"/>
        <end position="90"/>
    </location>
</feature>
<dbReference type="GO" id="GO:0046872">
    <property type="term" value="F:metal ion binding"/>
    <property type="evidence" value="ECO:0007669"/>
    <property type="project" value="UniProtKB-KW"/>
</dbReference>
<comment type="catalytic activity">
    <reaction evidence="11">
        <text>fluoride(in) = fluoride(out)</text>
        <dbReference type="Rhea" id="RHEA:76159"/>
        <dbReference type="ChEBI" id="CHEBI:17051"/>
    </reaction>
    <physiologicalReaction direction="left-to-right" evidence="11">
        <dbReference type="Rhea" id="RHEA:76160"/>
    </physiologicalReaction>
</comment>
<keyword evidence="3" id="KW-0997">Cell inner membrane</keyword>
<dbReference type="NCBIfam" id="TIGR00494">
    <property type="entry name" value="crcB"/>
    <property type="match status" value="1"/>
</dbReference>
<sequence length="129" mass="13841">MGFLIVFLGSGIGGAMRHGVNLLAAKTWGEEFPFGTMAINVLGSFVMGLLVELFAFKFGMSQQWRLFLTTGVVGGFTTFSTFSLEAALLWERGHVLQAFLYVSGSVVLGIGALFVALYLGRHLLGISDA</sequence>
<evidence type="ECO:0000313" key="14">
    <source>
        <dbReference type="Proteomes" id="UP000539957"/>
    </source>
</evidence>
<dbReference type="HAMAP" id="MF_00454">
    <property type="entry name" value="FluC"/>
    <property type="match status" value="1"/>
</dbReference>
<evidence type="ECO:0000313" key="13">
    <source>
        <dbReference type="EMBL" id="MBB4799568.1"/>
    </source>
</evidence>
<keyword evidence="12" id="KW-0479">Metal-binding</keyword>
<feature type="binding site" evidence="12">
    <location>
        <position position="74"/>
    </location>
    <ligand>
        <name>Na(+)</name>
        <dbReference type="ChEBI" id="CHEBI:29101"/>
        <note>structural</note>
    </ligand>
</feature>
<keyword evidence="5 12" id="KW-1133">Transmembrane helix</keyword>
<dbReference type="GO" id="GO:0005886">
    <property type="term" value="C:plasma membrane"/>
    <property type="evidence" value="ECO:0007669"/>
    <property type="project" value="UniProtKB-SubCell"/>
</dbReference>
<evidence type="ECO:0000256" key="7">
    <source>
        <dbReference type="ARBA" id="ARBA00023065"/>
    </source>
</evidence>
<keyword evidence="7 12" id="KW-0406">Ion transport</keyword>
<dbReference type="RefSeq" id="WP_184273058.1">
    <property type="nucleotide sequence ID" value="NZ_CP194722.1"/>
</dbReference>
<dbReference type="AlphaFoldDB" id="A0A7W7IS67"/>
<dbReference type="InterPro" id="IPR003691">
    <property type="entry name" value="FluC"/>
</dbReference>
<proteinExistence type="inferred from homology"/>
<gene>
    <name evidence="12" type="primary">fluC</name>
    <name evidence="12" type="synonym">crcB</name>
    <name evidence="13" type="ORF">HNP32_003326</name>
</gene>
<keyword evidence="4 12" id="KW-0812">Transmembrane</keyword>
<evidence type="ECO:0000256" key="10">
    <source>
        <dbReference type="ARBA" id="ARBA00035120"/>
    </source>
</evidence>
<dbReference type="Pfam" id="PF02537">
    <property type="entry name" value="CRCB"/>
    <property type="match status" value="1"/>
</dbReference>
<evidence type="ECO:0000256" key="9">
    <source>
        <dbReference type="ARBA" id="ARBA00023303"/>
    </source>
</evidence>
<evidence type="ECO:0000256" key="11">
    <source>
        <dbReference type="ARBA" id="ARBA00035585"/>
    </source>
</evidence>
<feature type="transmembrane region" description="Helical" evidence="12">
    <location>
        <begin position="34"/>
        <end position="54"/>
    </location>
</feature>
<evidence type="ECO:0000256" key="1">
    <source>
        <dbReference type="ARBA" id="ARBA00004651"/>
    </source>
</evidence>
<keyword evidence="6 12" id="KW-0915">Sodium</keyword>
<keyword evidence="9 12" id="KW-0407">Ion channel</keyword>
<dbReference type="GO" id="GO:0140114">
    <property type="term" value="P:cellular detoxification of fluoride"/>
    <property type="evidence" value="ECO:0007669"/>
    <property type="project" value="UniProtKB-UniRule"/>
</dbReference>
<comment type="similarity">
    <text evidence="10 12">Belongs to the fluoride channel Fluc/FEX (TC 1.A.43) family.</text>
</comment>
<dbReference type="Proteomes" id="UP000539957">
    <property type="component" value="Unassembled WGS sequence"/>
</dbReference>
<comment type="function">
    <text evidence="12">Fluoride-specific ion channel. Important for reducing fluoride concentration in the cell, thus reducing its toxicity.</text>
</comment>
<accession>A0A7W7IS67</accession>
<evidence type="ECO:0000256" key="8">
    <source>
        <dbReference type="ARBA" id="ARBA00023136"/>
    </source>
</evidence>
<protein>
    <recommendedName>
        <fullName evidence="12">Fluoride-specific ion channel FluC</fullName>
    </recommendedName>
</protein>
<evidence type="ECO:0000256" key="6">
    <source>
        <dbReference type="ARBA" id="ARBA00023053"/>
    </source>
</evidence>
<evidence type="ECO:0000256" key="3">
    <source>
        <dbReference type="ARBA" id="ARBA00022519"/>
    </source>
</evidence>
<evidence type="ECO:0000256" key="12">
    <source>
        <dbReference type="HAMAP-Rule" id="MF_00454"/>
    </source>
</evidence>
<keyword evidence="8 12" id="KW-0472">Membrane</keyword>
<dbReference type="EMBL" id="JACHKY010000006">
    <property type="protein sequence ID" value="MBB4799568.1"/>
    <property type="molecule type" value="Genomic_DNA"/>
</dbReference>
<evidence type="ECO:0000256" key="2">
    <source>
        <dbReference type="ARBA" id="ARBA00022475"/>
    </source>
</evidence>
<feature type="binding site" evidence="12">
    <location>
        <position position="77"/>
    </location>
    <ligand>
        <name>Na(+)</name>
        <dbReference type="ChEBI" id="CHEBI:29101"/>
        <note>structural</note>
    </ligand>
</feature>
<evidence type="ECO:0000256" key="4">
    <source>
        <dbReference type="ARBA" id="ARBA00022692"/>
    </source>
</evidence>
<dbReference type="NCBIfam" id="NF010791">
    <property type="entry name" value="PRK14195.1"/>
    <property type="match status" value="1"/>
</dbReference>
<reference evidence="13 14" key="1">
    <citation type="submission" date="2020-08" db="EMBL/GenBank/DDBJ databases">
        <title>Functional genomics of gut bacteria from endangered species of beetles.</title>
        <authorList>
            <person name="Carlos-Shanley C."/>
        </authorList>
    </citation>
    <scope>NUCLEOTIDE SEQUENCE [LARGE SCALE GENOMIC DNA]</scope>
    <source>
        <strain evidence="13 14">S00123</strain>
    </source>
</reference>
<comment type="subcellular location">
    <subcellularLocation>
        <location evidence="1 12">Cell membrane</location>
        <topology evidence="1 12">Multi-pass membrane protein</topology>
    </subcellularLocation>
</comment>
<dbReference type="GO" id="GO:0062054">
    <property type="term" value="F:fluoride channel activity"/>
    <property type="evidence" value="ECO:0007669"/>
    <property type="project" value="UniProtKB-UniRule"/>
</dbReference>
<dbReference type="PANTHER" id="PTHR28259:SF1">
    <property type="entry name" value="FLUORIDE EXPORT PROTEIN 1-RELATED"/>
    <property type="match status" value="1"/>
</dbReference>
<dbReference type="PANTHER" id="PTHR28259">
    <property type="entry name" value="FLUORIDE EXPORT PROTEIN 1-RELATED"/>
    <property type="match status" value="1"/>
</dbReference>
<feature type="transmembrane region" description="Helical" evidence="12">
    <location>
        <begin position="96"/>
        <end position="119"/>
    </location>
</feature>
<keyword evidence="12" id="KW-0813">Transport</keyword>
<dbReference type="NCBIfam" id="NF010794">
    <property type="entry name" value="PRK14198.1"/>
    <property type="match status" value="1"/>
</dbReference>
<evidence type="ECO:0000256" key="5">
    <source>
        <dbReference type="ARBA" id="ARBA00022989"/>
    </source>
</evidence>